<keyword evidence="4" id="KW-0472">Membrane</keyword>
<comment type="caution">
    <text evidence="5">The sequence shown here is derived from an EMBL/GenBank/DDBJ whole genome shotgun (WGS) entry which is preliminary data.</text>
</comment>
<dbReference type="PRINTS" id="PR00976">
    <property type="entry name" value="RIBOSOMALS21"/>
</dbReference>
<dbReference type="PANTHER" id="PTHR21109:SF0">
    <property type="entry name" value="SMALL RIBOSOMAL SUBUNIT PROTEIN BS21M"/>
    <property type="match status" value="1"/>
</dbReference>
<dbReference type="Pfam" id="PF01165">
    <property type="entry name" value="Ribosomal_S21"/>
    <property type="match status" value="1"/>
</dbReference>
<dbReference type="PANTHER" id="PTHR21109">
    <property type="entry name" value="MITOCHONDRIAL 28S RIBOSOMAL PROTEIN S21"/>
    <property type="match status" value="1"/>
</dbReference>
<comment type="similarity">
    <text evidence="1">Belongs to the bacterial ribosomal protein bS21 family.</text>
</comment>
<keyword evidence="6" id="KW-1185">Reference proteome</keyword>
<name>A0AAV7FM97_DENCH</name>
<evidence type="ECO:0000256" key="4">
    <source>
        <dbReference type="SAM" id="Phobius"/>
    </source>
</evidence>
<evidence type="ECO:0000256" key="3">
    <source>
        <dbReference type="ARBA" id="ARBA00023274"/>
    </source>
</evidence>
<dbReference type="Gene3D" id="1.20.5.1150">
    <property type="entry name" value="Ribosomal protein S8"/>
    <property type="match status" value="1"/>
</dbReference>
<evidence type="ECO:0000313" key="6">
    <source>
        <dbReference type="Proteomes" id="UP000775213"/>
    </source>
</evidence>
<dbReference type="GO" id="GO:0006412">
    <property type="term" value="P:translation"/>
    <property type="evidence" value="ECO:0007669"/>
    <property type="project" value="InterPro"/>
</dbReference>
<dbReference type="HAMAP" id="MF_00358">
    <property type="entry name" value="Ribosomal_bS21"/>
    <property type="match status" value="1"/>
</dbReference>
<dbReference type="GO" id="GO:0005840">
    <property type="term" value="C:ribosome"/>
    <property type="evidence" value="ECO:0007669"/>
    <property type="project" value="UniProtKB-KW"/>
</dbReference>
<evidence type="ECO:0008006" key="7">
    <source>
        <dbReference type="Google" id="ProtNLM"/>
    </source>
</evidence>
<keyword evidence="4" id="KW-1133">Transmembrane helix</keyword>
<dbReference type="GO" id="GO:0003735">
    <property type="term" value="F:structural constituent of ribosome"/>
    <property type="evidence" value="ECO:0007669"/>
    <property type="project" value="InterPro"/>
</dbReference>
<evidence type="ECO:0000256" key="2">
    <source>
        <dbReference type="ARBA" id="ARBA00022980"/>
    </source>
</evidence>
<sequence length="239" mass="27022">MAAALNLPQPTFPKIPSLPSPLSPSRFSIPASSRRKFPTLSATAAAVSLAVPLGPIATIGSVDSVEAMVNPALVYANFLYFKSGYNVQILVEENEPEEALLRRFRREVSKAGIIQECKRRRFFENKHDERKRKKREACRRNRRRYRLCSQPFSGLFFIFFPGCVFVAVPFPRRHLFVVASTSRVMRALNDGSSLAASPPSKALDQKSRRELARCVGNLRLLLPSRRELARSQARKYRCP</sequence>
<dbReference type="NCBIfam" id="TIGR00030">
    <property type="entry name" value="S21p"/>
    <property type="match status" value="1"/>
</dbReference>
<feature type="transmembrane region" description="Helical" evidence="4">
    <location>
        <begin position="152"/>
        <end position="170"/>
    </location>
</feature>
<reference evidence="5 6" key="1">
    <citation type="journal article" date="2021" name="Hortic Res">
        <title>Chromosome-scale assembly of the Dendrobium chrysotoxum genome enhances the understanding of orchid evolution.</title>
        <authorList>
            <person name="Zhang Y."/>
            <person name="Zhang G.Q."/>
            <person name="Zhang D."/>
            <person name="Liu X.D."/>
            <person name="Xu X.Y."/>
            <person name="Sun W.H."/>
            <person name="Yu X."/>
            <person name="Zhu X."/>
            <person name="Wang Z.W."/>
            <person name="Zhao X."/>
            <person name="Zhong W.Y."/>
            <person name="Chen H."/>
            <person name="Yin W.L."/>
            <person name="Huang T."/>
            <person name="Niu S.C."/>
            <person name="Liu Z.J."/>
        </authorList>
    </citation>
    <scope>NUCLEOTIDE SEQUENCE [LARGE SCALE GENOMIC DNA]</scope>
    <source>
        <strain evidence="5">Lindl</strain>
    </source>
</reference>
<keyword evidence="2" id="KW-0689">Ribosomal protein</keyword>
<dbReference type="Proteomes" id="UP000775213">
    <property type="component" value="Unassembled WGS sequence"/>
</dbReference>
<evidence type="ECO:0000256" key="1">
    <source>
        <dbReference type="ARBA" id="ARBA00006640"/>
    </source>
</evidence>
<evidence type="ECO:0000313" key="5">
    <source>
        <dbReference type="EMBL" id="KAH0450674.1"/>
    </source>
</evidence>
<dbReference type="EMBL" id="JAGFBR010000018">
    <property type="protein sequence ID" value="KAH0450674.1"/>
    <property type="molecule type" value="Genomic_DNA"/>
</dbReference>
<organism evidence="5 6">
    <name type="scientific">Dendrobium chrysotoxum</name>
    <name type="common">Orchid</name>
    <dbReference type="NCBI Taxonomy" id="161865"/>
    <lineage>
        <taxon>Eukaryota</taxon>
        <taxon>Viridiplantae</taxon>
        <taxon>Streptophyta</taxon>
        <taxon>Embryophyta</taxon>
        <taxon>Tracheophyta</taxon>
        <taxon>Spermatophyta</taxon>
        <taxon>Magnoliopsida</taxon>
        <taxon>Liliopsida</taxon>
        <taxon>Asparagales</taxon>
        <taxon>Orchidaceae</taxon>
        <taxon>Epidendroideae</taxon>
        <taxon>Malaxideae</taxon>
        <taxon>Dendrobiinae</taxon>
        <taxon>Dendrobium</taxon>
    </lineage>
</organism>
<keyword evidence="4" id="KW-0812">Transmembrane</keyword>
<dbReference type="InterPro" id="IPR001911">
    <property type="entry name" value="Ribosomal_bS21"/>
</dbReference>
<keyword evidence="3" id="KW-0687">Ribonucleoprotein</keyword>
<dbReference type="InterPro" id="IPR038380">
    <property type="entry name" value="Ribosomal_bS21_sf"/>
</dbReference>
<dbReference type="AlphaFoldDB" id="A0AAV7FM97"/>
<protein>
    <recommendedName>
        <fullName evidence="7">30S ribosomal protein S21, chloroplastic</fullName>
    </recommendedName>
</protein>
<gene>
    <name evidence="5" type="ORF">IEQ34_021366</name>
</gene>
<proteinExistence type="inferred from homology"/>
<dbReference type="GO" id="GO:1990904">
    <property type="term" value="C:ribonucleoprotein complex"/>
    <property type="evidence" value="ECO:0007669"/>
    <property type="project" value="UniProtKB-KW"/>
</dbReference>
<accession>A0AAV7FM97</accession>